<dbReference type="GO" id="GO:0017111">
    <property type="term" value="F:ribonucleoside triphosphate phosphatase activity"/>
    <property type="evidence" value="ECO:0007669"/>
    <property type="project" value="TreeGrafter"/>
</dbReference>
<dbReference type="PANTHER" id="PTHR10151:SF120">
    <property type="entry name" value="BIS(5'-ADENOSYL)-TRIPHOSPHATASE"/>
    <property type="match status" value="1"/>
</dbReference>
<evidence type="ECO:0000313" key="3">
    <source>
        <dbReference type="EMBL" id="SPO25604.1"/>
    </source>
</evidence>
<dbReference type="PANTHER" id="PTHR10151">
    <property type="entry name" value="ECTONUCLEOTIDE PYROPHOSPHATASE/PHOSPHODIESTERASE"/>
    <property type="match status" value="1"/>
</dbReference>
<dbReference type="AlphaFoldDB" id="A0A5C3E4L1"/>
<evidence type="ECO:0000256" key="2">
    <source>
        <dbReference type="SAM" id="Phobius"/>
    </source>
</evidence>
<accession>A0A5C3E4L1</accession>
<dbReference type="Pfam" id="PF01663">
    <property type="entry name" value="Phosphodiest"/>
    <property type="match status" value="1"/>
</dbReference>
<dbReference type="EMBL" id="OOIN01000011">
    <property type="protein sequence ID" value="SPO25604.1"/>
    <property type="molecule type" value="Genomic_DNA"/>
</dbReference>
<sequence length="550" mass="61447">MAGIDERGEGSRSVGQDQPAWGFSPGTSRSGRVLGKNVAEEEQADNVDPPSRVEEPDSRTPLLRHSPSARQSEHRYRRTCFIYRLLLPLFLIIALLAIFHNLLGWSSTPTSDLPSSLLPNSTISNGTHTFRRTVLLISLDGAKPSYLTPALAPQLHNLGTSRPNSRKAAFMQAIFPTLTFPNHWALLTGLFASSHGIVANDFTLASTGQQFYYTSPENSWNGSWWMGEPIWATAERVGLNSAVLMWPGPPVTSAGFQARYFQKYESGPEWNLDGRLRQVLKWIDMERVEERPSLICAYVPDIDQAAHKFGPESRQALSALERVDAFIGELRRELVEKRNLSQVVDIVVVSDHGMTKTSNDKLVFLDDLLGQKLYASIVHRDGWPSAGLRFKGTPSEQQAYASQAYDKLSRAQEHNGEGWSLYWREDLPERYHLASPTVQDRLAPLWMIPELGWSITTHPEMATFADGVYAPVGNHGYDNKEADMHAIFVASGPSFTKTDKGGKNKGWNMDGFANVEVHNLVSRILGIPERKRPPTNGTWTFWDAHLRAGL</sequence>
<dbReference type="SUPFAM" id="SSF53649">
    <property type="entry name" value="Alkaline phosphatase-like"/>
    <property type="match status" value="1"/>
</dbReference>
<proteinExistence type="predicted"/>
<feature type="region of interest" description="Disordered" evidence="1">
    <location>
        <begin position="1"/>
        <end position="70"/>
    </location>
</feature>
<dbReference type="InterPro" id="IPR017850">
    <property type="entry name" value="Alkaline_phosphatase_core_sf"/>
</dbReference>
<organism evidence="3 4">
    <name type="scientific">Ustilago trichophora</name>
    <dbReference type="NCBI Taxonomy" id="86804"/>
    <lineage>
        <taxon>Eukaryota</taxon>
        <taxon>Fungi</taxon>
        <taxon>Dikarya</taxon>
        <taxon>Basidiomycota</taxon>
        <taxon>Ustilaginomycotina</taxon>
        <taxon>Ustilaginomycetes</taxon>
        <taxon>Ustilaginales</taxon>
        <taxon>Ustilaginaceae</taxon>
        <taxon>Ustilago</taxon>
    </lineage>
</organism>
<protein>
    <submittedName>
        <fullName evidence="3">Related to nucleotide diphosphatase</fullName>
    </submittedName>
</protein>
<keyword evidence="4" id="KW-1185">Reference proteome</keyword>
<dbReference type="OrthoDB" id="415411at2759"/>
<name>A0A5C3E4L1_9BASI</name>
<evidence type="ECO:0000256" key="1">
    <source>
        <dbReference type="SAM" id="MobiDB-lite"/>
    </source>
</evidence>
<dbReference type="Gene3D" id="3.40.720.10">
    <property type="entry name" value="Alkaline Phosphatase, subunit A"/>
    <property type="match status" value="1"/>
</dbReference>
<keyword evidence="2" id="KW-0472">Membrane</keyword>
<keyword evidence="2" id="KW-1133">Transmembrane helix</keyword>
<dbReference type="CDD" id="cd16018">
    <property type="entry name" value="Enpp"/>
    <property type="match status" value="1"/>
</dbReference>
<evidence type="ECO:0000313" key="4">
    <source>
        <dbReference type="Proteomes" id="UP000324022"/>
    </source>
</evidence>
<dbReference type="InterPro" id="IPR002591">
    <property type="entry name" value="Phosphodiest/P_Trfase"/>
</dbReference>
<feature type="transmembrane region" description="Helical" evidence="2">
    <location>
        <begin position="81"/>
        <end position="103"/>
    </location>
</feature>
<dbReference type="FunFam" id="3.30.1360.180:FF:000003">
    <property type="entry name" value="Type I phosphodiesterase/nucleotide pyrophosphatase family protein"/>
    <property type="match status" value="1"/>
</dbReference>
<feature type="compositionally biased region" description="Basic and acidic residues" evidence="1">
    <location>
        <begin position="1"/>
        <end position="10"/>
    </location>
</feature>
<gene>
    <name evidence="3" type="ORF">UTRI_03327_B</name>
</gene>
<keyword evidence="2" id="KW-0812">Transmembrane</keyword>
<dbReference type="Proteomes" id="UP000324022">
    <property type="component" value="Unassembled WGS sequence"/>
</dbReference>
<dbReference type="GO" id="GO:0009141">
    <property type="term" value="P:nucleoside triphosphate metabolic process"/>
    <property type="evidence" value="ECO:0007669"/>
    <property type="project" value="TreeGrafter"/>
</dbReference>
<dbReference type="Gene3D" id="3.30.1360.180">
    <property type="match status" value="1"/>
</dbReference>
<reference evidence="3 4" key="1">
    <citation type="submission" date="2018-03" db="EMBL/GenBank/DDBJ databases">
        <authorList>
            <person name="Guldener U."/>
        </authorList>
    </citation>
    <scope>NUCLEOTIDE SEQUENCE [LARGE SCALE GENOMIC DNA]</scope>
    <source>
        <strain evidence="3 4">NBRC100155</strain>
    </source>
</reference>
<dbReference type="GO" id="GO:0047429">
    <property type="term" value="F:nucleoside triphosphate diphosphatase activity"/>
    <property type="evidence" value="ECO:0007669"/>
    <property type="project" value="TreeGrafter"/>
</dbReference>